<evidence type="ECO:0000313" key="2">
    <source>
        <dbReference type="Proteomes" id="UP000242616"/>
    </source>
</evidence>
<reference evidence="1 2" key="1">
    <citation type="submission" date="2015-06" db="EMBL/GenBank/DDBJ databases">
        <title>Genome sequencing of Thermotogales isolates from hydrothermal vents.</title>
        <authorList>
            <person name="Haverkamp T.H."/>
            <person name="Kublanov I.V."/>
            <person name="Nesbo C.L."/>
        </authorList>
    </citation>
    <scope>NUCLEOTIDE SEQUENCE [LARGE SCALE GENOMIC DNA]</scope>
    <source>
        <strain evidence="2">ik275mar</strain>
    </source>
</reference>
<dbReference type="Proteomes" id="UP000242616">
    <property type="component" value="Unassembled WGS sequence"/>
</dbReference>
<name>A0ABX3IHU7_9BACT</name>
<dbReference type="RefSeq" id="WP_077198078.1">
    <property type="nucleotide sequence ID" value="NZ_LBFC01000015.1"/>
</dbReference>
<comment type="caution">
    <text evidence="1">The sequence shown here is derived from an EMBL/GenBank/DDBJ whole genome shotgun (WGS) entry which is preliminary data.</text>
</comment>
<dbReference type="EMBL" id="LBFC01000015">
    <property type="protein sequence ID" value="ONN27406.1"/>
    <property type="molecule type" value="Genomic_DNA"/>
</dbReference>
<accession>A0ABX3IHU7</accession>
<organism evidence="1 2">
    <name type="scientific">Thermosipho affectus</name>
    <dbReference type="NCBI Taxonomy" id="660294"/>
    <lineage>
        <taxon>Bacteria</taxon>
        <taxon>Thermotogati</taxon>
        <taxon>Thermotogota</taxon>
        <taxon>Thermotogae</taxon>
        <taxon>Thermotogales</taxon>
        <taxon>Fervidobacteriaceae</taxon>
        <taxon>Thermosipho</taxon>
    </lineage>
</organism>
<proteinExistence type="predicted"/>
<protein>
    <submittedName>
        <fullName evidence="1">Uncharacterized protein</fullName>
    </submittedName>
</protein>
<gene>
    <name evidence="1" type="ORF">XJ44_03525</name>
</gene>
<evidence type="ECO:0000313" key="1">
    <source>
        <dbReference type="EMBL" id="ONN27406.1"/>
    </source>
</evidence>
<sequence>MGDKVTVTGTLYKDTYNGNLRMKDVTVVSTETASECEPSVLNVKLDNTWLFDATGNTADATALALWNYRFVTAKGTLTSLDTTGKKFEFEYPVDSGTATVTVYTYTAVSTCENAPATVTGYLAGYKYEWQIYPRTAEDIEF</sequence>
<keyword evidence="2" id="KW-1185">Reference proteome</keyword>